<name>A0A8H4BB36_MUCCL</name>
<organism evidence="1 2">
    <name type="scientific">Mucor circinelloides f. lusitanicus</name>
    <name type="common">Mucor racemosus var. lusitanicus</name>
    <dbReference type="NCBI Taxonomy" id="29924"/>
    <lineage>
        <taxon>Eukaryota</taxon>
        <taxon>Fungi</taxon>
        <taxon>Fungi incertae sedis</taxon>
        <taxon>Mucoromycota</taxon>
        <taxon>Mucoromycotina</taxon>
        <taxon>Mucoromycetes</taxon>
        <taxon>Mucorales</taxon>
        <taxon>Mucorineae</taxon>
        <taxon>Mucoraceae</taxon>
        <taxon>Mucor</taxon>
    </lineage>
</organism>
<dbReference type="InterPro" id="IPR053720">
    <property type="entry name" value="Psm_Assembly_Chaperone"/>
</dbReference>
<dbReference type="PANTHER" id="PTHR31051:SF1">
    <property type="entry name" value="PROTEASOME ASSEMBLY CHAPERONE 3"/>
    <property type="match status" value="1"/>
</dbReference>
<dbReference type="EMBL" id="JAAECE010000007">
    <property type="protein sequence ID" value="KAF1798930.1"/>
    <property type="molecule type" value="Genomic_DNA"/>
</dbReference>
<gene>
    <name evidence="1" type="ORF">FB192DRAFT_1394098</name>
</gene>
<sequence>MSNNQEFPLQNKQAAITINGVHTEILLTGYADKIFVVITQYGKIGSLIQTTLDISPQLAMNPSAVPTTSQFLMGESTGEQSDLYILYSTSILQAIGAMNPHEKRPLLLGIALKPLQDMSAKKQVFHQIIDQIMANRVW</sequence>
<dbReference type="AlphaFoldDB" id="A0A8H4BB36"/>
<evidence type="ECO:0000313" key="1">
    <source>
        <dbReference type="EMBL" id="KAF1798930.1"/>
    </source>
</evidence>
<dbReference type="PANTHER" id="PTHR31051">
    <property type="entry name" value="PROTEASOME ASSEMBLY CHAPERONE 3"/>
    <property type="match status" value="1"/>
</dbReference>
<dbReference type="GO" id="GO:0043248">
    <property type="term" value="P:proteasome assembly"/>
    <property type="evidence" value="ECO:0007669"/>
    <property type="project" value="InterPro"/>
</dbReference>
<dbReference type="Pfam" id="PF10178">
    <property type="entry name" value="PAC3"/>
    <property type="match status" value="1"/>
</dbReference>
<accession>A0A8H4BB36</accession>
<proteinExistence type="predicted"/>
<dbReference type="Gene3D" id="3.30.230.90">
    <property type="match status" value="1"/>
</dbReference>
<protein>
    <recommendedName>
        <fullName evidence="3">Proteasome assembly chaperone 3</fullName>
    </recommendedName>
</protein>
<comment type="caution">
    <text evidence="1">The sequence shown here is derived from an EMBL/GenBank/DDBJ whole genome shotgun (WGS) entry which is preliminary data.</text>
</comment>
<reference evidence="1 2" key="1">
    <citation type="submission" date="2019-09" db="EMBL/GenBank/DDBJ databases">
        <authorList>
            <consortium name="DOE Joint Genome Institute"/>
            <person name="Mondo S.J."/>
            <person name="Navarro-Mendoza M.I."/>
            <person name="Perez-Arques C."/>
            <person name="Panchal S."/>
            <person name="Nicolas F.E."/>
            <person name="Ganguly P."/>
            <person name="Pangilinan J."/>
            <person name="Grigoriev I."/>
            <person name="Heitman J."/>
            <person name="Sanya K."/>
            <person name="Garre V."/>
        </authorList>
    </citation>
    <scope>NUCLEOTIDE SEQUENCE [LARGE SCALE GENOMIC DNA]</scope>
    <source>
        <strain evidence="1 2">MU402</strain>
    </source>
</reference>
<evidence type="ECO:0000313" key="2">
    <source>
        <dbReference type="Proteomes" id="UP000469890"/>
    </source>
</evidence>
<dbReference type="Proteomes" id="UP000469890">
    <property type="component" value="Unassembled WGS sequence"/>
</dbReference>
<evidence type="ECO:0008006" key="3">
    <source>
        <dbReference type="Google" id="ProtNLM"/>
    </source>
</evidence>
<dbReference type="InterPro" id="IPR018788">
    <property type="entry name" value="Proteasome_assmbl_chp_3"/>
</dbReference>